<evidence type="ECO:0000313" key="2">
    <source>
        <dbReference type="Proteomes" id="UP001214971"/>
    </source>
</evidence>
<evidence type="ECO:0000313" key="1">
    <source>
        <dbReference type="EMBL" id="USL89233.1"/>
    </source>
</evidence>
<protein>
    <submittedName>
        <fullName evidence="1">Uncharacterized protein</fullName>
    </submittedName>
</protein>
<reference evidence="1" key="1">
    <citation type="submission" date="2022-04" db="EMBL/GenBank/DDBJ databases">
        <authorList>
            <person name="Yang M."/>
            <person name="Tan S."/>
        </authorList>
    </citation>
    <scope>NUCLEOTIDE SEQUENCE</scope>
</reference>
<organism evidence="1 2">
    <name type="scientific">Bacillus phage vB_BceS_LY1</name>
    <dbReference type="NCBI Taxonomy" id="2950459"/>
    <lineage>
        <taxon>Viruses</taxon>
        <taxon>Duplodnaviria</taxon>
        <taxon>Heunggongvirae</taxon>
        <taxon>Uroviricota</taxon>
        <taxon>Caudoviricetes</taxon>
        <taxon>Gutmannvirinae</taxon>
        <taxon>Layangavirus</taxon>
        <taxon>Layangavirus LY1</taxon>
    </lineage>
</organism>
<keyword evidence="2" id="KW-1185">Reference proteome</keyword>
<dbReference type="EMBL" id="ON366410">
    <property type="protein sequence ID" value="USL89233.1"/>
    <property type="molecule type" value="Genomic_DNA"/>
</dbReference>
<dbReference type="Proteomes" id="UP001214971">
    <property type="component" value="Segment"/>
</dbReference>
<sequence length="70" mass="8107">MNYTLDIHTITGEVFSASVAVLVDTVHARIEFIEKQIDDTNTVLVLDETEDNHEIFITLNQITAYVWKRR</sequence>
<accession>A0AAE9LUM1</accession>
<proteinExistence type="predicted"/>
<name>A0AAE9LUM1_9CAUD</name>
<gene>
    <name evidence="1" type="ORF">vBBceSLY1_00014</name>
</gene>